<feature type="domain" description="Aldehyde dehydrogenase" evidence="4">
    <location>
        <begin position="5"/>
        <end position="401"/>
    </location>
</feature>
<dbReference type="AlphaFoldDB" id="A0A381SID9"/>
<dbReference type="Pfam" id="PF00171">
    <property type="entry name" value="Aldedh"/>
    <property type="match status" value="1"/>
</dbReference>
<dbReference type="InterPro" id="IPR015590">
    <property type="entry name" value="Aldehyde_DH_dom"/>
</dbReference>
<dbReference type="GO" id="GO:0004029">
    <property type="term" value="F:aldehyde dehydrogenase (NAD+) activity"/>
    <property type="evidence" value="ECO:0007669"/>
    <property type="project" value="TreeGrafter"/>
</dbReference>
<dbReference type="PANTHER" id="PTHR43570">
    <property type="entry name" value="ALDEHYDE DEHYDROGENASE"/>
    <property type="match status" value="1"/>
</dbReference>
<comment type="similarity">
    <text evidence="1">Belongs to the aldehyde dehydrogenase family.</text>
</comment>
<reference evidence="5" key="1">
    <citation type="submission" date="2018-05" db="EMBL/GenBank/DDBJ databases">
        <authorList>
            <person name="Lanie J.A."/>
            <person name="Ng W.-L."/>
            <person name="Kazmierczak K.M."/>
            <person name="Andrzejewski T.M."/>
            <person name="Davidsen T.M."/>
            <person name="Wayne K.J."/>
            <person name="Tettelin H."/>
            <person name="Glass J.I."/>
            <person name="Rusch D."/>
            <person name="Podicherti R."/>
            <person name="Tsui H.-C.T."/>
            <person name="Winkler M.E."/>
        </authorList>
    </citation>
    <scope>NUCLEOTIDE SEQUENCE</scope>
</reference>
<dbReference type="Gene3D" id="3.40.309.10">
    <property type="entry name" value="Aldehyde Dehydrogenase, Chain A, domain 2"/>
    <property type="match status" value="1"/>
</dbReference>
<dbReference type="InterPro" id="IPR016160">
    <property type="entry name" value="Ald_DH_CS_CYS"/>
</dbReference>
<evidence type="ECO:0000256" key="1">
    <source>
        <dbReference type="ARBA" id="ARBA00009986"/>
    </source>
</evidence>
<proteinExistence type="inferred from homology"/>
<organism evidence="5">
    <name type="scientific">marine metagenome</name>
    <dbReference type="NCBI Taxonomy" id="408172"/>
    <lineage>
        <taxon>unclassified sequences</taxon>
        <taxon>metagenomes</taxon>
        <taxon>ecological metagenomes</taxon>
    </lineage>
</organism>
<dbReference type="InterPro" id="IPR012394">
    <property type="entry name" value="Aldehyde_DH_NAD(P)"/>
</dbReference>
<keyword evidence="2" id="KW-0560">Oxidoreductase</keyword>
<dbReference type="InterPro" id="IPR016163">
    <property type="entry name" value="Ald_DH_C"/>
</dbReference>
<dbReference type="GO" id="GO:0006081">
    <property type="term" value="P:aldehyde metabolic process"/>
    <property type="evidence" value="ECO:0007669"/>
    <property type="project" value="InterPro"/>
</dbReference>
<gene>
    <name evidence="5" type="ORF">METZ01_LOCUS56053</name>
</gene>
<dbReference type="InterPro" id="IPR016161">
    <property type="entry name" value="Ald_DH/histidinol_DH"/>
</dbReference>
<dbReference type="Gene3D" id="3.40.605.10">
    <property type="entry name" value="Aldehyde Dehydrogenase, Chain A, domain 1"/>
    <property type="match status" value="1"/>
</dbReference>
<name>A0A381SID9_9ZZZZ</name>
<accession>A0A381SID9</accession>
<dbReference type="GO" id="GO:0005737">
    <property type="term" value="C:cytoplasm"/>
    <property type="evidence" value="ECO:0007669"/>
    <property type="project" value="TreeGrafter"/>
</dbReference>
<dbReference type="PROSITE" id="PS00687">
    <property type="entry name" value="ALDEHYDE_DEHYDR_GLU"/>
    <property type="match status" value="1"/>
</dbReference>
<protein>
    <recommendedName>
        <fullName evidence="4">Aldehyde dehydrogenase domain-containing protein</fullName>
    </recommendedName>
</protein>
<sequence length="435" mass="49009">MLEYQDQIPVVLSEDFGHRSHMISRFSDVAAVFDAVHYIKKNLKKWMRDESRKAAPPFNLLGAKAYIQYQPLGVVGIISPWNFPFNLTYGPLAIVLAAGNRAMIKPSEFTPRSSALMKTMINKYFDEDEVQVFPGDASVGQEFSALAFDHLLFTGSSAVAKKVMQAASKNLVPVTLELGGKSPVIVSAEANINTVADRVWNGKLMNAGQICIAPDYTFVHETMLEAWIEASNETVNNMFPSIYDNDDYTSMVNEGHHKRMLKYLEDAQQKGARVIEINPSNETEENRNHNKIMPAMIINPNDEMLVMQEEIFGPIMPIKTYTKIDQVIDYINLHDRPLGLYYFGHNRNEQDLIVKNTVSGGMALNDVIFQFVQDDIPFGGIGPSGMGHYHGIEGFKTFSHARGVYKQTRIEAMLKLMRPPYGKLFDQILSSRIKK</sequence>
<dbReference type="EMBL" id="UINC01003082">
    <property type="protein sequence ID" value="SVA03199.1"/>
    <property type="molecule type" value="Genomic_DNA"/>
</dbReference>
<evidence type="ECO:0000259" key="4">
    <source>
        <dbReference type="Pfam" id="PF00171"/>
    </source>
</evidence>
<evidence type="ECO:0000313" key="5">
    <source>
        <dbReference type="EMBL" id="SVA03199.1"/>
    </source>
</evidence>
<evidence type="ECO:0000256" key="2">
    <source>
        <dbReference type="ARBA" id="ARBA00023002"/>
    </source>
</evidence>
<dbReference type="PANTHER" id="PTHR43570:SF20">
    <property type="entry name" value="ALDEHYDE DEHYDROGENASE ALDX-RELATED"/>
    <property type="match status" value="1"/>
</dbReference>
<evidence type="ECO:0000256" key="3">
    <source>
        <dbReference type="ARBA" id="ARBA00023027"/>
    </source>
</evidence>
<dbReference type="SUPFAM" id="SSF53720">
    <property type="entry name" value="ALDH-like"/>
    <property type="match status" value="1"/>
</dbReference>
<dbReference type="CDD" id="cd07133">
    <property type="entry name" value="ALDH_CALDH_CalB"/>
    <property type="match status" value="1"/>
</dbReference>
<keyword evidence="3" id="KW-0520">NAD</keyword>
<dbReference type="PROSITE" id="PS00070">
    <property type="entry name" value="ALDEHYDE_DEHYDR_CYS"/>
    <property type="match status" value="1"/>
</dbReference>
<dbReference type="InterPro" id="IPR016162">
    <property type="entry name" value="Ald_DH_N"/>
</dbReference>
<dbReference type="InterPro" id="IPR029510">
    <property type="entry name" value="Ald_DH_CS_GLU"/>
</dbReference>
<dbReference type="PIRSF" id="PIRSF036492">
    <property type="entry name" value="ALDH"/>
    <property type="match status" value="1"/>
</dbReference>